<evidence type="ECO:0000259" key="5">
    <source>
        <dbReference type="PROSITE" id="PS51192"/>
    </source>
</evidence>
<dbReference type="GO" id="GO:0005524">
    <property type="term" value="F:ATP binding"/>
    <property type="evidence" value="ECO:0007669"/>
    <property type="project" value="UniProtKB-KW"/>
</dbReference>
<gene>
    <name evidence="7" type="primary">rapA_2</name>
    <name evidence="7" type="ORF">Mal52_53800</name>
</gene>
<protein>
    <submittedName>
        <fullName evidence="7">RNA polymerase-associated protein RapA</fullName>
        <ecNumber evidence="7">3.6.4.-</ecNumber>
    </submittedName>
</protein>
<evidence type="ECO:0000256" key="4">
    <source>
        <dbReference type="ARBA" id="ARBA00022840"/>
    </source>
</evidence>
<dbReference type="PROSITE" id="PS51192">
    <property type="entry name" value="HELICASE_ATP_BIND_1"/>
    <property type="match status" value="1"/>
</dbReference>
<reference evidence="7 8" key="1">
    <citation type="submission" date="2019-02" db="EMBL/GenBank/DDBJ databases">
        <title>Deep-cultivation of Planctomycetes and their phenomic and genomic characterization uncovers novel biology.</title>
        <authorList>
            <person name="Wiegand S."/>
            <person name="Jogler M."/>
            <person name="Boedeker C."/>
            <person name="Pinto D."/>
            <person name="Vollmers J."/>
            <person name="Rivas-Marin E."/>
            <person name="Kohn T."/>
            <person name="Peeters S.H."/>
            <person name="Heuer A."/>
            <person name="Rast P."/>
            <person name="Oberbeckmann S."/>
            <person name="Bunk B."/>
            <person name="Jeske O."/>
            <person name="Meyerdierks A."/>
            <person name="Storesund J.E."/>
            <person name="Kallscheuer N."/>
            <person name="Luecker S."/>
            <person name="Lage O.M."/>
            <person name="Pohl T."/>
            <person name="Merkel B.J."/>
            <person name="Hornburger P."/>
            <person name="Mueller R.-W."/>
            <person name="Bruemmer F."/>
            <person name="Labrenz M."/>
            <person name="Spormann A.M."/>
            <person name="Op den Camp H."/>
            <person name="Overmann J."/>
            <person name="Amann R."/>
            <person name="Jetten M.S.M."/>
            <person name="Mascher T."/>
            <person name="Medema M.H."/>
            <person name="Devos D.P."/>
            <person name="Kaster A.-K."/>
            <person name="Ovreas L."/>
            <person name="Rohde M."/>
            <person name="Galperin M.Y."/>
            <person name="Jogler C."/>
        </authorList>
    </citation>
    <scope>NUCLEOTIDE SEQUENCE [LARGE SCALE GENOMIC DNA]</scope>
    <source>
        <strain evidence="7 8">Mal52</strain>
    </source>
</reference>
<dbReference type="Proteomes" id="UP000319383">
    <property type="component" value="Chromosome"/>
</dbReference>
<dbReference type="SMART" id="SM00490">
    <property type="entry name" value="HELICc"/>
    <property type="match status" value="1"/>
</dbReference>
<sequence length="953" mass="106848">MSFTVGTLVRARGREWVVLPESKEDFLVVRPLGGTDAEVAGIDTELETVAPASFDLPNPARLGDFQSCLMLRDAIRLGFRSSAGPFRSFGKIAVEPRPYQLVPLLMALKLDPIRLLIADDVGIGKTVESLLIARELLDRAEVQRMAVLCPPHLAEQWQDELQDKFHIEAELVLSNTARRLDRICGNRSVFDVFPYTIVSLDYIKSESRRDDFIRACPELVIVDEAHTCTSSAQPGRVSTRQQRHEVVKALAEKPDRHIVLVTATPHSGNEEGFRSLLGLLNPEFAELPTNLSGDGNRKHRERLARYFVQRRRGDIRHYLESDTSFPDRLEQEKSYKLGNSDYRKLFDRLLNYAREVVEDSEGMSGVRQRVRWWAALALLRALASSPAAAAATLRNKLQAISAESPEEVDEISRPLVFDDESDDSSETQDMVAGADITDLEADESSVNRERKRLLDMARAADKLEGDGDPKLLSIIPIVKALVSDGSRPILFCRFIATAEYVAEQLRQKLPKGVRVIAVTGQIPPAEREQRIAELREHDKYVLVCTDCLSEGINLQHLFDSVIHYDLSWNPTRHEQREGRVDRFGQPKPEVKVMTYYGTDNQIDGVVLEVLIDKHKRIRKATGVSVPVPTTSNAVLEALYEGLLLRRKDTQQQQLPFEDDEETKPMTTEFNDEWQNAADREKKSRSLFAQHTIKPDEVAKEVEQIQSAIGSSTDVENFVTSSVKAYRGVVGGRDGHFEFDLTESPRAVRESIRDNLTFAGRFELPVSDKEFYLSRTHPITEGLATYVMDSALDDGTAGVGPVPAARCGVIRTKAVKTRTTLLLLRLRYHIITTLGEEVSPLLAEDTQIVGFRSAPSTADWLDRADAESLLLAKPDENVTDDVARNFIQKVIDEFQHVRPRLDEIAEAHGKELLDAHQRVRTAARRTGVKYSIEPQLPPDVLGLYVYLPVMGGGA</sequence>
<dbReference type="RefSeq" id="WP_145379423.1">
    <property type="nucleotide sequence ID" value="NZ_CP036276.1"/>
</dbReference>
<evidence type="ECO:0000259" key="6">
    <source>
        <dbReference type="PROSITE" id="PS51194"/>
    </source>
</evidence>
<evidence type="ECO:0000313" key="7">
    <source>
        <dbReference type="EMBL" id="QDU46857.1"/>
    </source>
</evidence>
<evidence type="ECO:0000256" key="1">
    <source>
        <dbReference type="ARBA" id="ARBA00022741"/>
    </source>
</evidence>
<dbReference type="KEGG" id="sdyn:Mal52_53800"/>
<evidence type="ECO:0000256" key="2">
    <source>
        <dbReference type="ARBA" id="ARBA00022801"/>
    </source>
</evidence>
<dbReference type="CDD" id="cd18011">
    <property type="entry name" value="DEXDc_RapA"/>
    <property type="match status" value="1"/>
</dbReference>
<dbReference type="InterPro" id="IPR001650">
    <property type="entry name" value="Helicase_C-like"/>
</dbReference>
<dbReference type="SUPFAM" id="SSF52540">
    <property type="entry name" value="P-loop containing nucleoside triphosphate hydrolases"/>
    <property type="match status" value="1"/>
</dbReference>
<feature type="domain" description="Helicase C-terminal" evidence="6">
    <location>
        <begin position="473"/>
        <end position="635"/>
    </location>
</feature>
<dbReference type="PANTHER" id="PTHR45766:SF6">
    <property type="entry name" value="SWI_SNF-RELATED MATRIX-ASSOCIATED ACTIN-DEPENDENT REGULATOR OF CHROMATIN SUBFAMILY A-LIKE PROTEIN 1"/>
    <property type="match status" value="1"/>
</dbReference>
<dbReference type="InterPro" id="IPR049730">
    <property type="entry name" value="SNF2/RAD54-like_C"/>
</dbReference>
<dbReference type="PANTHER" id="PTHR45766">
    <property type="entry name" value="DNA ANNEALING HELICASE AND ENDONUCLEASE ZRANB3 FAMILY MEMBER"/>
    <property type="match status" value="1"/>
</dbReference>
<proteinExistence type="predicted"/>
<dbReference type="Pfam" id="PF00176">
    <property type="entry name" value="SNF2-rel_dom"/>
    <property type="match status" value="1"/>
</dbReference>
<keyword evidence="8" id="KW-1185">Reference proteome</keyword>
<dbReference type="InterPro" id="IPR057342">
    <property type="entry name" value="DEXDc_RapA"/>
</dbReference>
<dbReference type="Gene3D" id="3.40.50.10810">
    <property type="entry name" value="Tandem AAA-ATPase domain"/>
    <property type="match status" value="1"/>
</dbReference>
<dbReference type="InterPro" id="IPR038718">
    <property type="entry name" value="SNF2-like_sf"/>
</dbReference>
<dbReference type="Gene3D" id="3.40.50.300">
    <property type="entry name" value="P-loop containing nucleotide triphosphate hydrolases"/>
    <property type="match status" value="1"/>
</dbReference>
<dbReference type="EC" id="3.6.4.-" evidence="7"/>
<name>A0A517ZWI2_9PLAN</name>
<dbReference type="Pfam" id="PF00271">
    <property type="entry name" value="Helicase_C"/>
    <property type="match status" value="1"/>
</dbReference>
<dbReference type="AlphaFoldDB" id="A0A517ZWI2"/>
<evidence type="ECO:0000256" key="3">
    <source>
        <dbReference type="ARBA" id="ARBA00022806"/>
    </source>
</evidence>
<dbReference type="InterPro" id="IPR027417">
    <property type="entry name" value="P-loop_NTPase"/>
</dbReference>
<keyword evidence="3" id="KW-0347">Helicase</keyword>
<dbReference type="CDD" id="cd18793">
    <property type="entry name" value="SF2_C_SNF"/>
    <property type="match status" value="1"/>
</dbReference>
<keyword evidence="1" id="KW-0547">Nucleotide-binding</keyword>
<evidence type="ECO:0000313" key="8">
    <source>
        <dbReference type="Proteomes" id="UP000319383"/>
    </source>
</evidence>
<dbReference type="EMBL" id="CP036276">
    <property type="protein sequence ID" value="QDU46857.1"/>
    <property type="molecule type" value="Genomic_DNA"/>
</dbReference>
<dbReference type="GO" id="GO:0016787">
    <property type="term" value="F:hydrolase activity"/>
    <property type="evidence" value="ECO:0007669"/>
    <property type="project" value="UniProtKB-KW"/>
</dbReference>
<feature type="domain" description="Helicase ATP-binding" evidence="5">
    <location>
        <begin position="106"/>
        <end position="283"/>
    </location>
</feature>
<keyword evidence="4" id="KW-0067">ATP-binding</keyword>
<dbReference type="SMART" id="SM00487">
    <property type="entry name" value="DEXDc"/>
    <property type="match status" value="1"/>
</dbReference>
<dbReference type="InterPro" id="IPR014001">
    <property type="entry name" value="Helicase_ATP-bd"/>
</dbReference>
<organism evidence="7 8">
    <name type="scientific">Symmachiella dynata</name>
    <dbReference type="NCBI Taxonomy" id="2527995"/>
    <lineage>
        <taxon>Bacteria</taxon>
        <taxon>Pseudomonadati</taxon>
        <taxon>Planctomycetota</taxon>
        <taxon>Planctomycetia</taxon>
        <taxon>Planctomycetales</taxon>
        <taxon>Planctomycetaceae</taxon>
        <taxon>Symmachiella</taxon>
    </lineage>
</organism>
<dbReference type="PROSITE" id="PS51194">
    <property type="entry name" value="HELICASE_CTER"/>
    <property type="match status" value="1"/>
</dbReference>
<keyword evidence="2 7" id="KW-0378">Hydrolase</keyword>
<accession>A0A517ZWI2</accession>
<dbReference type="GO" id="GO:0004386">
    <property type="term" value="F:helicase activity"/>
    <property type="evidence" value="ECO:0007669"/>
    <property type="project" value="UniProtKB-KW"/>
</dbReference>
<dbReference type="InterPro" id="IPR000330">
    <property type="entry name" value="SNF2_N"/>
</dbReference>